<dbReference type="Gramene" id="KQK03413">
    <property type="protein sequence ID" value="KQK03413"/>
    <property type="gene ID" value="BRADI_2g07710v3"/>
</dbReference>
<dbReference type="EnsemblPlants" id="KQK03415">
    <property type="protein sequence ID" value="KQK03415"/>
    <property type="gene ID" value="BRADI_2g07710v3"/>
</dbReference>
<organism evidence="2">
    <name type="scientific">Brachypodium distachyon</name>
    <name type="common">Purple false brome</name>
    <name type="synonym">Trachynia distachya</name>
    <dbReference type="NCBI Taxonomy" id="15368"/>
    <lineage>
        <taxon>Eukaryota</taxon>
        <taxon>Viridiplantae</taxon>
        <taxon>Streptophyta</taxon>
        <taxon>Embryophyta</taxon>
        <taxon>Tracheophyta</taxon>
        <taxon>Spermatophyta</taxon>
        <taxon>Magnoliopsida</taxon>
        <taxon>Liliopsida</taxon>
        <taxon>Poales</taxon>
        <taxon>Poaceae</taxon>
        <taxon>BOP clade</taxon>
        <taxon>Pooideae</taxon>
        <taxon>Stipodae</taxon>
        <taxon>Brachypodieae</taxon>
        <taxon>Brachypodium</taxon>
    </lineage>
</organism>
<dbReference type="ExpressionAtlas" id="A0A0Q3FVK9">
    <property type="expression patterns" value="baseline and differential"/>
</dbReference>
<dbReference type="Gramene" id="PNT70207">
    <property type="protein sequence ID" value="PNT70207"/>
    <property type="gene ID" value="BRADI_2g07710v3"/>
</dbReference>
<accession>A0A0Q3FVK9</accession>
<feature type="region of interest" description="Disordered" evidence="1">
    <location>
        <begin position="155"/>
        <end position="211"/>
    </location>
</feature>
<sequence>MEAGAAKGDGGAGACAASELPDPQDAVAAQTDGTPAVQPCEHFSLRGYVALVKKTDPKFCSLSQIFKGQQRFAEHHINSRPFSVPNFPRWDCSKCLDKEKMADQGATSRTVPMGKNVTSDGCSIKFVRSALVPTSVDFRSLFPCENTCTQQLSQGKNADRSTLLKSTTPEGNSKCNSPCGVAEANTSSPKKDLQRPCNNPDATANISDNASVDVMAIPEDSHIRASRDGNSMAIPSSPKFPEPTLKPNAEETIKTNEVPNVVCTTPNFPKPVSGQKGDQVCNSGHCEQAAPARNVRSMKKGKSTARVDGPVIKIGKKKRRKRKLSEIIKEDQAGGSGHGIGVDADLCEEDRSAHDDPSGNWVKNVPKKTRTEKKDTTTTSAQQGDGSIEISNLERNMQSTDDMSPTEAEHSTQRSISKVKTMSKRKMTSTANVQHDSVVLVSHQSVAGVSSKIANKSKHNGVDVVVEEPLLRDWTKNIPKKLRTGRKDSSRHKGFDASSGSKKNVLPATSTQQGDENVHTNNLERNLQNTDGICQIESENCTQRSLSKANSMSLSNRKIPSAVNAQQGNANAENGAILWRDDQCQMESGSSVQQRLSKVSLGKRGIQHVTTLDKKMPKKKKKQKQEAMHGKQAVMDDDIVELVARNQDERSLINETDSSQSKISEDEDCIIISVKDGPNNVSVLDTTSQQKLSAPEIYQNALQDHAAATTQATSMHPLELQIAGNINSAQEPRTHLSTEVVTIARTSPLLSQYRDQSSTEALANCWSHEESNKSMWDSFKKAPRDSSTPTCGAQFRTSIDAVGLTSASVVGASNNYYPFQEPVISAPGHSADRAVNQFQARTLQSTVSAMEAGSLYDRTNDGPSGFGPRETTPAAHLLRLTESSMLAESYRSQMEFQLRNFHNAHNQHIGSARASYGSNINGKVPLTLEDLSLHQLKQNMTRPLRPHAIVGVYNPSLQQEIANWPESSGTQPGYRIGVSNGITSFDMNRRENVEILNSGMFSARRNGLQLGSVSSSPGFSSARSSTAQPWTGGQGRVTNPLDSLVRQEFCSTNRNPADFTVISDDNEYMREDL</sequence>
<dbReference type="KEGG" id="bdi:100835704"/>
<dbReference type="Proteomes" id="UP000008810">
    <property type="component" value="Chromosome 2"/>
</dbReference>
<feature type="compositionally biased region" description="Polar residues" evidence="1">
    <location>
        <begin position="380"/>
        <end position="403"/>
    </location>
</feature>
<name>A0A0Q3FVK9_BRADI</name>
<reference evidence="2" key="2">
    <citation type="submission" date="2017-06" db="EMBL/GenBank/DDBJ databases">
        <title>WGS assembly of Brachypodium distachyon.</title>
        <authorList>
            <consortium name="The International Brachypodium Initiative"/>
            <person name="Lucas S."/>
            <person name="Harmon-Smith M."/>
            <person name="Lail K."/>
            <person name="Tice H."/>
            <person name="Grimwood J."/>
            <person name="Bruce D."/>
            <person name="Barry K."/>
            <person name="Shu S."/>
            <person name="Lindquist E."/>
            <person name="Wang M."/>
            <person name="Pitluck S."/>
            <person name="Vogel J.P."/>
            <person name="Garvin D.F."/>
            <person name="Mockler T.C."/>
            <person name="Schmutz J."/>
            <person name="Rokhsar D."/>
            <person name="Bevan M.W."/>
        </authorList>
    </citation>
    <scope>NUCLEOTIDE SEQUENCE</scope>
    <source>
        <strain evidence="2">Bd21</strain>
    </source>
</reference>
<feature type="compositionally biased region" description="Low complexity" evidence="1">
    <location>
        <begin position="1012"/>
        <end position="1025"/>
    </location>
</feature>
<evidence type="ECO:0000313" key="2">
    <source>
        <dbReference type="EMBL" id="KQK03415.1"/>
    </source>
</evidence>
<reference evidence="2 3" key="1">
    <citation type="journal article" date="2010" name="Nature">
        <title>Genome sequencing and analysis of the model grass Brachypodium distachyon.</title>
        <authorList>
            <consortium name="International Brachypodium Initiative"/>
        </authorList>
    </citation>
    <scope>NUCLEOTIDE SEQUENCE [LARGE SCALE GENOMIC DNA]</scope>
    <source>
        <strain evidence="2">Bd21</strain>
        <strain evidence="3">cv. Bd21</strain>
    </source>
</reference>
<reference evidence="3" key="3">
    <citation type="submission" date="2018-08" db="UniProtKB">
        <authorList>
            <consortium name="EnsemblPlants"/>
        </authorList>
    </citation>
    <scope>IDENTIFICATION</scope>
    <source>
        <strain evidence="3">cv. Bd21</strain>
    </source>
</reference>
<dbReference type="EMBL" id="CM000881">
    <property type="protein sequence ID" value="KQK03413.1"/>
    <property type="molecule type" value="Genomic_DNA"/>
</dbReference>
<dbReference type="Gramene" id="PNT70206">
    <property type="protein sequence ID" value="PNT70206"/>
    <property type="gene ID" value="BRADI_2g07710v3"/>
</dbReference>
<feature type="region of interest" description="Disordered" evidence="1">
    <location>
        <begin position="313"/>
        <end position="422"/>
    </location>
</feature>
<feature type="compositionally biased region" description="Polar residues" evidence="1">
    <location>
        <begin position="196"/>
        <end position="210"/>
    </location>
</feature>
<dbReference type="EnsemblPlants" id="KQK03414">
    <property type="protein sequence ID" value="KQK03414"/>
    <property type="gene ID" value="BRADI_2g07710v3"/>
</dbReference>
<dbReference type="PANTHER" id="PTHR35504">
    <property type="entry name" value="PROTEIN EMBRYONIC FLOWER 1"/>
    <property type="match status" value="1"/>
</dbReference>
<feature type="compositionally biased region" description="Polar residues" evidence="1">
    <location>
        <begin position="1026"/>
        <end position="1037"/>
    </location>
</feature>
<dbReference type="STRING" id="15368.A0A0Q3FVK9"/>
<dbReference type="EnsemblPlants" id="KQK03413">
    <property type="protein sequence ID" value="KQK03413"/>
    <property type="gene ID" value="BRADI_2g07710v3"/>
</dbReference>
<dbReference type="EMBL" id="CM000881">
    <property type="protein sequence ID" value="KQK03414.1"/>
    <property type="molecule type" value="Genomic_DNA"/>
</dbReference>
<feature type="compositionally biased region" description="Basic and acidic residues" evidence="1">
    <location>
        <begin position="485"/>
        <end position="495"/>
    </location>
</feature>
<dbReference type="EMBL" id="CM000881">
    <property type="protein sequence ID" value="KQK03415.1"/>
    <property type="molecule type" value="Genomic_DNA"/>
</dbReference>
<feature type="compositionally biased region" description="Polar residues" evidence="1">
    <location>
        <begin position="498"/>
        <end position="518"/>
    </location>
</feature>
<dbReference type="EnsemblPlants" id="PNT70206">
    <property type="protein sequence ID" value="PNT70206"/>
    <property type="gene ID" value="BRADI_2g07710v3"/>
</dbReference>
<protein>
    <recommendedName>
        <fullName evidence="5">Embryonic flower 1-like protein</fullName>
    </recommendedName>
</protein>
<keyword evidence="4" id="KW-1185">Reference proteome</keyword>
<dbReference type="GeneID" id="100835704"/>
<dbReference type="GO" id="GO:0045892">
    <property type="term" value="P:negative regulation of DNA-templated transcription"/>
    <property type="evidence" value="ECO:0007669"/>
    <property type="project" value="InterPro"/>
</dbReference>
<dbReference type="Gramene" id="KQK03415">
    <property type="protein sequence ID" value="KQK03415"/>
    <property type="gene ID" value="BRADI_2g07710v3"/>
</dbReference>
<dbReference type="PANTHER" id="PTHR35504:SF1">
    <property type="entry name" value="PROTEIN EMBRYONIC FLOWER 1"/>
    <property type="match status" value="1"/>
</dbReference>
<evidence type="ECO:0000313" key="4">
    <source>
        <dbReference type="Proteomes" id="UP000008810"/>
    </source>
</evidence>
<dbReference type="RefSeq" id="XP_010230654.1">
    <property type="nucleotide sequence ID" value="XM_010232352.2"/>
</dbReference>
<proteinExistence type="predicted"/>
<feature type="compositionally biased region" description="Basic residues" evidence="1">
    <location>
        <begin position="314"/>
        <end position="323"/>
    </location>
</feature>
<evidence type="ECO:0008006" key="5">
    <source>
        <dbReference type="Google" id="ProtNLM"/>
    </source>
</evidence>
<dbReference type="GO" id="GO:0009910">
    <property type="term" value="P:negative regulation of flower development"/>
    <property type="evidence" value="ECO:0007669"/>
    <property type="project" value="InterPro"/>
</dbReference>
<dbReference type="GO" id="GO:0048367">
    <property type="term" value="P:shoot system development"/>
    <property type="evidence" value="ECO:0007669"/>
    <property type="project" value="InterPro"/>
</dbReference>
<feature type="region of interest" description="Disordered" evidence="1">
    <location>
        <begin position="1012"/>
        <end position="1037"/>
    </location>
</feature>
<dbReference type="AlphaFoldDB" id="A0A0Q3FVK9"/>
<feature type="region of interest" description="Disordered" evidence="1">
    <location>
        <begin position="481"/>
        <end position="518"/>
    </location>
</feature>
<dbReference type="Gramene" id="KQK03414">
    <property type="protein sequence ID" value="KQK03414"/>
    <property type="gene ID" value="BRADI_2g07710v3"/>
</dbReference>
<dbReference type="InterPro" id="IPR034583">
    <property type="entry name" value="EMF1"/>
</dbReference>
<dbReference type="EMBL" id="CM000881">
    <property type="protein sequence ID" value="PNT70206.1"/>
    <property type="molecule type" value="Genomic_DNA"/>
</dbReference>
<dbReference type="EnsemblPlants" id="PNT70207">
    <property type="protein sequence ID" value="PNT70207"/>
    <property type="gene ID" value="BRADI_2g07710v3"/>
</dbReference>
<evidence type="ECO:0000256" key="1">
    <source>
        <dbReference type="SAM" id="MobiDB-lite"/>
    </source>
</evidence>
<feature type="compositionally biased region" description="Polar residues" evidence="1">
    <location>
        <begin position="163"/>
        <end position="176"/>
    </location>
</feature>
<evidence type="ECO:0000313" key="3">
    <source>
        <dbReference type="EnsemblPlants" id="KQK03413"/>
    </source>
</evidence>
<feature type="region of interest" description="Disordered" evidence="1">
    <location>
        <begin position="223"/>
        <end position="244"/>
    </location>
</feature>
<dbReference type="OrthoDB" id="754229at2759"/>
<gene>
    <name evidence="3" type="primary">LOC100835704</name>
    <name evidence="2" type="ORF">BRADI_2g07710v3</name>
</gene>
<dbReference type="EMBL" id="CM000881">
    <property type="protein sequence ID" value="PNT70207.1"/>
    <property type="molecule type" value="Genomic_DNA"/>
</dbReference>